<dbReference type="RefSeq" id="WP_012930856.1">
    <property type="nucleotide sequence ID" value="NC_013730.1"/>
</dbReference>
<dbReference type="eggNOG" id="ENOG5032ZCE">
    <property type="taxonomic scope" value="Bacteria"/>
</dbReference>
<dbReference type="KEGG" id="sli:Slin_6415"/>
<accession>D2QU90</accession>
<keyword evidence="1" id="KW-0732">Signal</keyword>
<evidence type="ECO:0000256" key="1">
    <source>
        <dbReference type="SAM" id="SignalP"/>
    </source>
</evidence>
<evidence type="ECO:0000313" key="3">
    <source>
        <dbReference type="Proteomes" id="UP000002028"/>
    </source>
</evidence>
<reference evidence="2 3" key="1">
    <citation type="journal article" date="2010" name="Stand. Genomic Sci.">
        <title>Complete genome sequence of Spirosoma linguale type strain (1).</title>
        <authorList>
            <person name="Lail K."/>
            <person name="Sikorski J."/>
            <person name="Saunders E."/>
            <person name="Lapidus A."/>
            <person name="Glavina Del Rio T."/>
            <person name="Copeland A."/>
            <person name="Tice H."/>
            <person name="Cheng J.-F."/>
            <person name="Lucas S."/>
            <person name="Nolan M."/>
            <person name="Bruce D."/>
            <person name="Goodwin L."/>
            <person name="Pitluck S."/>
            <person name="Ivanova N."/>
            <person name="Mavromatis K."/>
            <person name="Ovchinnikova G."/>
            <person name="Pati A."/>
            <person name="Chen A."/>
            <person name="Palaniappan K."/>
            <person name="Land M."/>
            <person name="Hauser L."/>
            <person name="Chang Y.-J."/>
            <person name="Jeffries C.D."/>
            <person name="Chain P."/>
            <person name="Brettin T."/>
            <person name="Detter J.C."/>
            <person name="Schuetze A."/>
            <person name="Rohde M."/>
            <person name="Tindall B.J."/>
            <person name="Goeker M."/>
            <person name="Bristow J."/>
            <person name="Eisen J.A."/>
            <person name="Markowitz V."/>
            <person name="Hugenholtz P."/>
            <person name="Kyrpides N.C."/>
            <person name="Klenk H.-P."/>
            <person name="Chen F."/>
        </authorList>
    </citation>
    <scope>NUCLEOTIDE SEQUENCE [LARGE SCALE GENOMIC DNA]</scope>
    <source>
        <strain evidence="3">ATCC 33905 / DSM 74 / LMG 10896 / Claus 1</strain>
    </source>
</reference>
<sequence>MIRIHIYVLLSWLSMESVCWATGIQSDSLPKHSVNVQLGTTGPGVFYSRQLSSARRLTLRVGGHYFSYQQQQEVKVSKDSYLQIKPDFAIAVAQANLIWHPFRRSSFFLTGGVGYTWHPDLRLTLTTQDKLNLDGLELLPEDVGTVNLGFRWHPIVGYLGWGFGRSIPRSRLGVGFEMGVFYLGKPSVQLDYEGFLETTTIDEQVPIVERNLSNYRYLPSINLTVSYRLNKSR</sequence>
<protein>
    <recommendedName>
        <fullName evidence="4">Outer membrane protein beta-barrel domain-containing protein</fullName>
    </recommendedName>
</protein>
<dbReference type="Gene3D" id="2.40.160.170">
    <property type="match status" value="1"/>
</dbReference>
<evidence type="ECO:0008006" key="4">
    <source>
        <dbReference type="Google" id="ProtNLM"/>
    </source>
</evidence>
<dbReference type="EMBL" id="CP001769">
    <property type="protein sequence ID" value="ADB42372.1"/>
    <property type="molecule type" value="Genomic_DNA"/>
</dbReference>
<dbReference type="HOGENOM" id="CLU_1173946_0_0_10"/>
<gene>
    <name evidence="2" type="ordered locus">Slin_6415</name>
</gene>
<proteinExistence type="predicted"/>
<organism evidence="2 3">
    <name type="scientific">Spirosoma linguale (strain ATCC 33905 / DSM 74 / LMG 10896 / Claus 1)</name>
    <dbReference type="NCBI Taxonomy" id="504472"/>
    <lineage>
        <taxon>Bacteria</taxon>
        <taxon>Pseudomonadati</taxon>
        <taxon>Bacteroidota</taxon>
        <taxon>Cytophagia</taxon>
        <taxon>Cytophagales</taxon>
        <taxon>Cytophagaceae</taxon>
        <taxon>Spirosoma</taxon>
    </lineage>
</organism>
<keyword evidence="3" id="KW-1185">Reference proteome</keyword>
<feature type="signal peptide" evidence="1">
    <location>
        <begin position="1"/>
        <end position="21"/>
    </location>
</feature>
<dbReference type="Proteomes" id="UP000002028">
    <property type="component" value="Chromosome"/>
</dbReference>
<dbReference type="STRING" id="504472.Slin_6415"/>
<evidence type="ECO:0000313" key="2">
    <source>
        <dbReference type="EMBL" id="ADB42372.1"/>
    </source>
</evidence>
<name>D2QU90_SPILD</name>
<feature type="chain" id="PRO_5003035735" description="Outer membrane protein beta-barrel domain-containing protein" evidence="1">
    <location>
        <begin position="22"/>
        <end position="233"/>
    </location>
</feature>
<dbReference type="AlphaFoldDB" id="D2QU90"/>